<accession>A0A212RP62</accession>
<keyword evidence="2" id="KW-1185">Reference proteome</keyword>
<dbReference type="RefSeq" id="WP_088521069.1">
    <property type="nucleotide sequence ID" value="NZ_FYDG01000006.1"/>
</dbReference>
<protein>
    <submittedName>
        <fullName evidence="1">Uncharacterized protein</fullName>
    </submittedName>
</protein>
<reference evidence="2" key="1">
    <citation type="submission" date="2017-06" db="EMBL/GenBank/DDBJ databases">
        <authorList>
            <person name="Varghese N."/>
            <person name="Submissions S."/>
        </authorList>
    </citation>
    <scope>NUCLEOTIDE SEQUENCE [LARGE SCALE GENOMIC DNA]</scope>
    <source>
        <strain evidence="2">DSM 137</strain>
    </source>
</reference>
<name>A0A212RP62_RHOAC</name>
<proteinExistence type="predicted"/>
<evidence type="ECO:0000313" key="1">
    <source>
        <dbReference type="EMBL" id="SNB74344.1"/>
    </source>
</evidence>
<dbReference type="Proteomes" id="UP000198418">
    <property type="component" value="Unassembled WGS sequence"/>
</dbReference>
<dbReference type="EMBL" id="FYDG01000006">
    <property type="protein sequence ID" value="SNB74344.1"/>
    <property type="molecule type" value="Genomic_DNA"/>
</dbReference>
<dbReference type="OrthoDB" id="9812367at2"/>
<organism evidence="1 2">
    <name type="scientific">Rhodoblastus acidophilus</name>
    <name type="common">Rhodopseudomonas acidophila</name>
    <dbReference type="NCBI Taxonomy" id="1074"/>
    <lineage>
        <taxon>Bacteria</taxon>
        <taxon>Pseudomonadati</taxon>
        <taxon>Pseudomonadota</taxon>
        <taxon>Alphaproteobacteria</taxon>
        <taxon>Hyphomicrobiales</taxon>
        <taxon>Rhodoblastaceae</taxon>
        <taxon>Rhodoblastus</taxon>
    </lineage>
</organism>
<gene>
    <name evidence="1" type="ORF">SAMN06265338_10646</name>
</gene>
<evidence type="ECO:0000313" key="2">
    <source>
        <dbReference type="Proteomes" id="UP000198418"/>
    </source>
</evidence>
<dbReference type="AlphaFoldDB" id="A0A212RP62"/>
<sequence length="70" mass="7519">MTTQVIVHACYYPDGTIKEIGERPASMTGQQWFNFLCQKVPHAGAALSGGRHIFRLTAGDLDALKAEAGA</sequence>